<keyword evidence="2" id="KW-0812">Transmembrane</keyword>
<dbReference type="Pfam" id="PF12732">
    <property type="entry name" value="YtxH"/>
    <property type="match status" value="1"/>
</dbReference>
<gene>
    <name evidence="3" type="ORF">ACFQ2O_16190</name>
</gene>
<keyword evidence="2" id="KW-1133">Transmembrane helix</keyword>
<keyword evidence="2" id="KW-0472">Membrane</keyword>
<feature type="region of interest" description="Disordered" evidence="1">
    <location>
        <begin position="106"/>
        <end position="154"/>
    </location>
</feature>
<evidence type="ECO:0000256" key="2">
    <source>
        <dbReference type="SAM" id="Phobius"/>
    </source>
</evidence>
<feature type="compositionally biased region" description="Polar residues" evidence="1">
    <location>
        <begin position="144"/>
        <end position="154"/>
    </location>
</feature>
<name>A0ABW3SSW9_9BACT</name>
<dbReference type="EMBL" id="JBHTLD010000172">
    <property type="protein sequence ID" value="MFD1187758.1"/>
    <property type="molecule type" value="Genomic_DNA"/>
</dbReference>
<proteinExistence type="predicted"/>
<keyword evidence="4" id="KW-1185">Reference proteome</keyword>
<evidence type="ECO:0000313" key="3">
    <source>
        <dbReference type="EMBL" id="MFD1187758.1"/>
    </source>
</evidence>
<dbReference type="RefSeq" id="WP_377529995.1">
    <property type="nucleotide sequence ID" value="NZ_JBHTLD010000172.1"/>
</dbReference>
<comment type="caution">
    <text evidence="3">The sequence shown here is derived from an EMBL/GenBank/DDBJ whole genome shotgun (WGS) entry which is preliminary data.</text>
</comment>
<dbReference type="Proteomes" id="UP001597094">
    <property type="component" value="Unassembled WGS sequence"/>
</dbReference>
<feature type="compositionally biased region" description="Basic and acidic residues" evidence="1">
    <location>
        <begin position="134"/>
        <end position="143"/>
    </location>
</feature>
<feature type="transmembrane region" description="Helical" evidence="2">
    <location>
        <begin position="47"/>
        <end position="66"/>
    </location>
</feature>
<evidence type="ECO:0000313" key="4">
    <source>
        <dbReference type="Proteomes" id="UP001597094"/>
    </source>
</evidence>
<accession>A0ABW3SSW9</accession>
<protein>
    <submittedName>
        <fullName evidence="3">YtxH domain-containing protein</fullName>
    </submittedName>
</protein>
<reference evidence="4" key="1">
    <citation type="journal article" date="2019" name="Int. J. Syst. Evol. Microbiol.">
        <title>The Global Catalogue of Microorganisms (GCM) 10K type strain sequencing project: providing services to taxonomists for standard genome sequencing and annotation.</title>
        <authorList>
            <consortium name="The Broad Institute Genomics Platform"/>
            <consortium name="The Broad Institute Genome Sequencing Center for Infectious Disease"/>
            <person name="Wu L."/>
            <person name="Ma J."/>
        </authorList>
    </citation>
    <scope>NUCLEOTIDE SEQUENCE [LARGE SCALE GENOMIC DNA]</scope>
    <source>
        <strain evidence="4">JCM 31319</strain>
    </source>
</reference>
<organism evidence="3 4">
    <name type="scientific">Pontibacter rugosus</name>
    <dbReference type="NCBI Taxonomy" id="1745966"/>
    <lineage>
        <taxon>Bacteria</taxon>
        <taxon>Pseudomonadati</taxon>
        <taxon>Bacteroidota</taxon>
        <taxon>Cytophagia</taxon>
        <taxon>Cytophagales</taxon>
        <taxon>Hymenobacteraceae</taxon>
        <taxon>Pontibacter</taxon>
    </lineage>
</organism>
<sequence length="154" mass="16244">MRTNMECRSLGESKANYTTQIHSAVRQIRQQGSDYTTKNESSSGSGVVMGLLAGAAAGVIAGMLLAPDKGTEIRKKVADSATKLGGQMGKTYGSTREAVSGWAEKLAGDKSENTSDAGASMMGVKQKSPYTDTNKWDDQEIKNMTDSAKNTPGV</sequence>
<dbReference type="InterPro" id="IPR024623">
    <property type="entry name" value="YtxH"/>
</dbReference>
<evidence type="ECO:0000256" key="1">
    <source>
        <dbReference type="SAM" id="MobiDB-lite"/>
    </source>
</evidence>